<sequence>MENVVIPPKIQGVLQDYEDFLPDKLFGSLPPRRTIGHRCSPVRRLSLKRLKE</sequence>
<reference evidence="2" key="1">
    <citation type="journal article" date="2020" name="Plant J.">
        <title>Transposons played a major role in the diversification between the closely related almond and peach genomes: results from the almond genome sequence.</title>
        <authorList>
            <person name="Alioto T."/>
            <person name="Alexiou K.G."/>
            <person name="Bardil A."/>
            <person name="Barteri F."/>
            <person name="Castanera R."/>
            <person name="Cruz F."/>
            <person name="Dhingra A."/>
            <person name="Duval H."/>
            <person name="Fernandez I Marti A."/>
            <person name="Frias L."/>
            <person name="Galan B."/>
            <person name="Garcia J.L."/>
            <person name="Howad W."/>
            <person name="Gomez-Garrido J."/>
            <person name="Gut M."/>
            <person name="Julca I."/>
            <person name="Morata J."/>
            <person name="Puigdomenech P."/>
            <person name="Ribeca P."/>
            <person name="Rubio Cabetas M.J."/>
            <person name="Vlasova A."/>
            <person name="Wirthensohn M."/>
            <person name="Garcia-Mas J."/>
            <person name="Gabaldon T."/>
            <person name="Casacuberta J.M."/>
            <person name="Arus P."/>
        </authorList>
    </citation>
    <scope>NUCLEOTIDE SEQUENCE [LARGE SCALE GENOMIC DNA]</scope>
    <source>
        <strain evidence="2">cv. Texas</strain>
    </source>
</reference>
<dbReference type="AlphaFoldDB" id="A0A5E4GGA9"/>
<evidence type="ECO:0000313" key="1">
    <source>
        <dbReference type="EMBL" id="VVA38794.1"/>
    </source>
</evidence>
<proteinExistence type="predicted"/>
<dbReference type="InParanoid" id="A0A5E4GGA9"/>
<accession>A0A5E4GGA9</accession>
<evidence type="ECO:0000313" key="2">
    <source>
        <dbReference type="Proteomes" id="UP000327085"/>
    </source>
</evidence>
<dbReference type="EMBL" id="CABIKO010000691">
    <property type="protein sequence ID" value="VVA38794.1"/>
    <property type="molecule type" value="Genomic_DNA"/>
</dbReference>
<name>A0A5E4GGA9_PRUDU</name>
<organism evidence="1 2">
    <name type="scientific">Prunus dulcis</name>
    <name type="common">Almond</name>
    <name type="synonym">Amygdalus dulcis</name>
    <dbReference type="NCBI Taxonomy" id="3755"/>
    <lineage>
        <taxon>Eukaryota</taxon>
        <taxon>Viridiplantae</taxon>
        <taxon>Streptophyta</taxon>
        <taxon>Embryophyta</taxon>
        <taxon>Tracheophyta</taxon>
        <taxon>Spermatophyta</taxon>
        <taxon>Magnoliopsida</taxon>
        <taxon>eudicotyledons</taxon>
        <taxon>Gunneridae</taxon>
        <taxon>Pentapetalae</taxon>
        <taxon>rosids</taxon>
        <taxon>fabids</taxon>
        <taxon>Rosales</taxon>
        <taxon>Rosaceae</taxon>
        <taxon>Amygdaloideae</taxon>
        <taxon>Amygdaleae</taxon>
        <taxon>Prunus</taxon>
    </lineage>
</organism>
<gene>
    <name evidence="1" type="ORF">ALMOND_2B005989</name>
</gene>
<protein>
    <submittedName>
        <fullName evidence="1">Uncharacterized protein</fullName>
    </submittedName>
</protein>
<dbReference type="Gramene" id="VVA38794">
    <property type="protein sequence ID" value="VVA38794"/>
    <property type="gene ID" value="Prudul26B005989"/>
</dbReference>
<dbReference type="Proteomes" id="UP000327085">
    <property type="component" value="Chromosome 4"/>
</dbReference>